<feature type="transmembrane region" description="Helical" evidence="2">
    <location>
        <begin position="7"/>
        <end position="25"/>
    </location>
</feature>
<feature type="domain" description="NAD-dependent epimerase/dehydratase" evidence="3">
    <location>
        <begin position="7"/>
        <end position="235"/>
    </location>
</feature>
<organism evidence="4 5">
    <name type="scientific">Clostridium thailandense</name>
    <dbReference type="NCBI Taxonomy" id="2794346"/>
    <lineage>
        <taxon>Bacteria</taxon>
        <taxon>Bacillati</taxon>
        <taxon>Bacillota</taxon>
        <taxon>Clostridia</taxon>
        <taxon>Eubacteriales</taxon>
        <taxon>Clostridiaceae</taxon>
        <taxon>Clostridium</taxon>
    </lineage>
</organism>
<name>A0A949TLT8_9CLOT</name>
<dbReference type="InterPro" id="IPR001509">
    <property type="entry name" value="Epimerase_deHydtase"/>
</dbReference>
<dbReference type="RefSeq" id="WP_218319841.1">
    <property type="nucleotide sequence ID" value="NZ_JAEEGC010000033.1"/>
</dbReference>
<evidence type="ECO:0000313" key="5">
    <source>
        <dbReference type="Proteomes" id="UP000694308"/>
    </source>
</evidence>
<comment type="similarity">
    <text evidence="1">Belongs to the NAD(P)-dependent epimerase/dehydratase family.</text>
</comment>
<protein>
    <submittedName>
        <fullName evidence="4">NAD(P)-dependent oxidoreductase</fullName>
    </submittedName>
</protein>
<keyword evidence="2" id="KW-1133">Transmembrane helix</keyword>
<evidence type="ECO:0000259" key="3">
    <source>
        <dbReference type="Pfam" id="PF01370"/>
    </source>
</evidence>
<dbReference type="AlphaFoldDB" id="A0A949TLT8"/>
<sequence>MASLKKVVISGATGSIGMALISYFIKKHVEVLVLYRNNSLRANRIPDHPLVTKEICSLADMSSFVLKSDNKYDVFYHFAWEGTFGDARNDMYLQNRNVQYTLDAVHLAKRLGCHTFIGAGSQAEYGRVEGKLTPYTPTFPENGYGIAKLCAGHMSRILCKQLGLRHIWTRILSVYGPMDNEYSLTMSTIVKLINGEQTHFTSGEQIWDFLYSEDAANAFYLIGEKGVNGKTYCLGSGNTCLLKDAVTEIINQINPSVKIGIGDLPYPPNQVMFLCADIGSLTADTGFVPLVTFKEGVRKTIEWYKKNNK</sequence>
<dbReference type="PANTHER" id="PTHR43000">
    <property type="entry name" value="DTDP-D-GLUCOSE 4,6-DEHYDRATASE-RELATED"/>
    <property type="match status" value="1"/>
</dbReference>
<dbReference type="EMBL" id="JAEEGC010000033">
    <property type="protein sequence ID" value="MBV7272807.1"/>
    <property type="molecule type" value="Genomic_DNA"/>
</dbReference>
<gene>
    <name evidence="4" type="ORF">I6U48_07755</name>
</gene>
<accession>A0A949TLT8</accession>
<keyword evidence="2" id="KW-0472">Membrane</keyword>
<reference evidence="4" key="1">
    <citation type="submission" date="2020-12" db="EMBL/GenBank/DDBJ databases">
        <title>Clostridium thailandense sp. nov., a novel acetogenic bacterium isolated from peat land soil in Thailand.</title>
        <authorList>
            <person name="Chaikitkaew S."/>
            <person name="Birkeland N.K."/>
        </authorList>
    </citation>
    <scope>NUCLEOTIDE SEQUENCE</scope>
    <source>
        <strain evidence="4">PL3</strain>
    </source>
</reference>
<dbReference type="Proteomes" id="UP000694308">
    <property type="component" value="Unassembled WGS sequence"/>
</dbReference>
<keyword evidence="2" id="KW-0812">Transmembrane</keyword>
<keyword evidence="5" id="KW-1185">Reference proteome</keyword>
<evidence type="ECO:0000313" key="4">
    <source>
        <dbReference type="EMBL" id="MBV7272807.1"/>
    </source>
</evidence>
<dbReference type="Pfam" id="PF01370">
    <property type="entry name" value="Epimerase"/>
    <property type="match status" value="1"/>
</dbReference>
<evidence type="ECO:0000256" key="1">
    <source>
        <dbReference type="ARBA" id="ARBA00007637"/>
    </source>
</evidence>
<comment type="caution">
    <text evidence="4">The sequence shown here is derived from an EMBL/GenBank/DDBJ whole genome shotgun (WGS) entry which is preliminary data.</text>
</comment>
<evidence type="ECO:0000256" key="2">
    <source>
        <dbReference type="SAM" id="Phobius"/>
    </source>
</evidence>
<proteinExistence type="inferred from homology"/>